<evidence type="ECO:0000256" key="1">
    <source>
        <dbReference type="PROSITE-ProRule" id="PRU00117"/>
    </source>
</evidence>
<dbReference type="Proteomes" id="UP000242188">
    <property type="component" value="Unassembled WGS sequence"/>
</dbReference>
<feature type="domain" description="K Homology" evidence="2">
    <location>
        <begin position="173"/>
        <end position="244"/>
    </location>
</feature>
<accession>A0A210Q086</accession>
<dbReference type="Gene3D" id="3.30.310.210">
    <property type="match status" value="2"/>
</dbReference>
<keyword evidence="1" id="KW-0694">RNA-binding</keyword>
<feature type="domain" description="K Homology" evidence="2">
    <location>
        <begin position="341"/>
        <end position="412"/>
    </location>
</feature>
<evidence type="ECO:0000259" key="2">
    <source>
        <dbReference type="SMART" id="SM00322"/>
    </source>
</evidence>
<dbReference type="SUPFAM" id="SSF54791">
    <property type="entry name" value="Eukaryotic type KH-domain (KH-domain type I)"/>
    <property type="match status" value="1"/>
</dbReference>
<dbReference type="InterPro" id="IPR004087">
    <property type="entry name" value="KH_dom"/>
</dbReference>
<reference evidence="3 4" key="1">
    <citation type="journal article" date="2017" name="Nat. Ecol. Evol.">
        <title>Scallop genome provides insights into evolution of bilaterian karyotype and development.</title>
        <authorList>
            <person name="Wang S."/>
            <person name="Zhang J."/>
            <person name="Jiao W."/>
            <person name="Li J."/>
            <person name="Xun X."/>
            <person name="Sun Y."/>
            <person name="Guo X."/>
            <person name="Huan P."/>
            <person name="Dong B."/>
            <person name="Zhang L."/>
            <person name="Hu X."/>
            <person name="Sun X."/>
            <person name="Wang J."/>
            <person name="Zhao C."/>
            <person name="Wang Y."/>
            <person name="Wang D."/>
            <person name="Huang X."/>
            <person name="Wang R."/>
            <person name="Lv J."/>
            <person name="Li Y."/>
            <person name="Zhang Z."/>
            <person name="Liu B."/>
            <person name="Lu W."/>
            <person name="Hui Y."/>
            <person name="Liang J."/>
            <person name="Zhou Z."/>
            <person name="Hou R."/>
            <person name="Li X."/>
            <person name="Liu Y."/>
            <person name="Li H."/>
            <person name="Ning X."/>
            <person name="Lin Y."/>
            <person name="Zhao L."/>
            <person name="Xing Q."/>
            <person name="Dou J."/>
            <person name="Li Y."/>
            <person name="Mao J."/>
            <person name="Guo H."/>
            <person name="Dou H."/>
            <person name="Li T."/>
            <person name="Mu C."/>
            <person name="Jiang W."/>
            <person name="Fu Q."/>
            <person name="Fu X."/>
            <person name="Miao Y."/>
            <person name="Liu J."/>
            <person name="Yu Q."/>
            <person name="Li R."/>
            <person name="Liao H."/>
            <person name="Li X."/>
            <person name="Kong Y."/>
            <person name="Jiang Z."/>
            <person name="Chourrout D."/>
            <person name="Li R."/>
            <person name="Bao Z."/>
        </authorList>
    </citation>
    <scope>NUCLEOTIDE SEQUENCE [LARGE SCALE GENOMIC DNA]</scope>
    <source>
        <strain evidence="3 4">PY_sf001</strain>
    </source>
</reference>
<dbReference type="EMBL" id="NEDP02005318">
    <property type="protein sequence ID" value="OWF42138.1"/>
    <property type="molecule type" value="Genomic_DNA"/>
</dbReference>
<evidence type="ECO:0000313" key="4">
    <source>
        <dbReference type="Proteomes" id="UP000242188"/>
    </source>
</evidence>
<dbReference type="AlphaFoldDB" id="A0A210Q086"/>
<evidence type="ECO:0000313" key="3">
    <source>
        <dbReference type="EMBL" id="OWF42138.1"/>
    </source>
</evidence>
<protein>
    <recommendedName>
        <fullName evidence="2">K Homology domain-containing protein</fullName>
    </recommendedName>
</protein>
<proteinExistence type="predicted"/>
<organism evidence="3 4">
    <name type="scientific">Mizuhopecten yessoensis</name>
    <name type="common">Japanese scallop</name>
    <name type="synonym">Patinopecten yessoensis</name>
    <dbReference type="NCBI Taxonomy" id="6573"/>
    <lineage>
        <taxon>Eukaryota</taxon>
        <taxon>Metazoa</taxon>
        <taxon>Spiralia</taxon>
        <taxon>Lophotrochozoa</taxon>
        <taxon>Mollusca</taxon>
        <taxon>Bivalvia</taxon>
        <taxon>Autobranchia</taxon>
        <taxon>Pteriomorphia</taxon>
        <taxon>Pectinida</taxon>
        <taxon>Pectinoidea</taxon>
        <taxon>Pectinidae</taxon>
        <taxon>Mizuhopecten</taxon>
    </lineage>
</organism>
<sequence length="686" mass="78001">MAAFIRRSCYRLIAFRHQVASRDTKCMFQNFNPFLPQSLSRPCSYLTNDGEDKALYTAKVSTDTNSDLHTRISQHLNGRGLYMERLYLECGFRFNIKLNGDHIVISGNDKEGLEQVAEKVKQEVQRVKDDYVIPPYSHITSGTDADVAKRPAEKEAKEIQQVKNACLFFTEKVLTNENKDIHYRICAMLIRREGKDMRKIQSETGLNLNLTFPKLSRKGGHVLVSGTDAEMTKKAAQKVAQEIEIIKKEIKPFTEKVRTDEDEDIHNRIVAMLLGKGGGNIKNCKLEVGHDFELDGLNFTRNRGHVLVSGTDAEMTKNAAKKVAQEIEIIKKKIQPFTEKVRTDEDEDIHNRIVAMLLGKGGGNIKKFQLEVGHDFELDGLNFTRNGGHVLVFGTDAEMTKKAAQKVAQEIEIIKKKIKPFTEKVRTDEDEDVHNRIVAKLLGKGGGNIKKFQLEVGHDFELRGLNFTRNGGQVLVFGTDAEMTKKAAQKVAQEIEIIKKEIQPFTEKVRTDEDEDIHNRIVAMLLGKERGNIKKCQLEVGHDFELEGLNFTRNGGHVLVSGTDAEMTKIAAEKIAQEIEIIKKKIIIHFTEKVRTDEDEDIHDRIIAMLLGKRGNIRFQSETGLDFSLTCPKFSRNSYVLVSCADDKVMKEAVESVAHEIERVKIDLFLERYHYQQDDRENIEFQ</sequence>
<feature type="domain" description="K Homology" evidence="2">
    <location>
        <begin position="509"/>
        <end position="580"/>
    </location>
</feature>
<keyword evidence="4" id="KW-1185">Reference proteome</keyword>
<feature type="domain" description="K Homology" evidence="2">
    <location>
        <begin position="257"/>
        <end position="328"/>
    </location>
</feature>
<dbReference type="GO" id="GO:0003723">
    <property type="term" value="F:RNA binding"/>
    <property type="evidence" value="ECO:0007669"/>
    <property type="project" value="UniProtKB-UniRule"/>
</dbReference>
<name>A0A210Q086_MIZYE</name>
<gene>
    <name evidence="3" type="ORF">KP79_PYT09185</name>
</gene>
<comment type="caution">
    <text evidence="3">The sequence shown here is derived from an EMBL/GenBank/DDBJ whole genome shotgun (WGS) entry which is preliminary data.</text>
</comment>
<dbReference type="PROSITE" id="PS50084">
    <property type="entry name" value="KH_TYPE_1"/>
    <property type="match status" value="2"/>
</dbReference>
<dbReference type="SMART" id="SM00322">
    <property type="entry name" value="KH"/>
    <property type="match status" value="5"/>
</dbReference>
<feature type="domain" description="K Homology" evidence="2">
    <location>
        <begin position="425"/>
        <end position="496"/>
    </location>
</feature>
<dbReference type="InterPro" id="IPR036612">
    <property type="entry name" value="KH_dom_type_1_sf"/>
</dbReference>